<feature type="repeat" description="ANK" evidence="3">
    <location>
        <begin position="213"/>
        <end position="237"/>
    </location>
</feature>
<dbReference type="GO" id="GO:0007165">
    <property type="term" value="P:signal transduction"/>
    <property type="evidence" value="ECO:0007669"/>
    <property type="project" value="InterPro"/>
</dbReference>
<evidence type="ECO:0000256" key="4">
    <source>
        <dbReference type="SAM" id="MobiDB-lite"/>
    </source>
</evidence>
<dbReference type="EnsemblMetazoa" id="Aqu2.1.32641_001">
    <property type="protein sequence ID" value="Aqu2.1.32641_001"/>
    <property type="gene ID" value="Aqu2.1.32641"/>
</dbReference>
<feature type="compositionally biased region" description="Acidic residues" evidence="4">
    <location>
        <begin position="1003"/>
        <end position="1014"/>
    </location>
</feature>
<dbReference type="Pfam" id="PF12796">
    <property type="entry name" value="Ank_2"/>
    <property type="match status" value="4"/>
</dbReference>
<keyword evidence="2 3" id="KW-0040">ANK repeat</keyword>
<feature type="repeat" description="ANK" evidence="3">
    <location>
        <begin position="74"/>
        <end position="106"/>
    </location>
</feature>
<feature type="repeat" description="ANK" evidence="3">
    <location>
        <begin position="314"/>
        <end position="346"/>
    </location>
</feature>
<dbReference type="SUPFAM" id="SSF48403">
    <property type="entry name" value="Ankyrin repeat"/>
    <property type="match status" value="2"/>
</dbReference>
<dbReference type="PANTHER" id="PTHR24198:SF165">
    <property type="entry name" value="ANKYRIN REPEAT-CONTAINING PROTEIN-RELATED"/>
    <property type="match status" value="1"/>
</dbReference>
<evidence type="ECO:0000259" key="5">
    <source>
        <dbReference type="PROSITE" id="PS50017"/>
    </source>
</evidence>
<protein>
    <recommendedName>
        <fullName evidence="8">Death domain-containing protein</fullName>
    </recommendedName>
</protein>
<sequence length="1065" mass="118116">YPSGEHPALIIAIKNDNIDIVKLLLEKGADPNNTMCASGDHPALIRAIEKDNIDIVKLLLEKGADPNNTMYASGDHPALIRAIEKDNIDIVKLLLEKGADPNNTMYASGDHPALIRAIEKDNIDIVKLLLEKGADPNATEYPSGEHPALIIAIKNDNIDIVKLLLEKGANPNATEYSFGGSPALIVAIEKNNIGIVDVLLEKGADPNIGFDTYKGTPLHHASKTGNADIIKLLITKGKADVNAVDNWNSTPMFNAVQSGSIEAVDILLTNGARTDVVDNDGKTLLHCAGESGKVEMLEFWIKRGDYDVNVKDKWNRTPLFNAVKSGSIEAVDILLTNGARTDVVSQDGETLLHYAGESGKVEMLEFWIKRGEHDVNVKDNSKRTPLFDAVMSGSIEAVDILLTNGARADVVSRYSTPLHYAVEYRKGADIIKLLITKGKADVNAVDKLNRTPLFHVVKWSTEIVNILLTNGAKTDVVNNYGNTPLLLAIEKGGSTEVIKLLITKGKADVTAACKKYRINPVLSRFKIAEVLITKMPKLYSAGQDRCDYSSEEENISLEPLELENVESRQTKTMSSSWLDRQEMSTSPMLYHCETSAELVHQTHESAPYRPQKTTALMLSSRPERKQLSAISTSLYDDELPAELVNIRDLNEVIALLERHHCSKPSYHQLGLHLLLSDNTLRSIEQEHRGQVDRCFTECLASWLRKADGVETPTIDTLIAALRGIGENAVADGINGERQNLAMSRNEVSLATSQTLPTTERHPTQPLIVNPGVDDLEQRIDQVANLQGIANKLHGKYVSLALAVKKSLESNCIDIEDAKFLIKECLKRKARVAPELMTCIDILETVNDFKNLFDFLSKHDFIGYLNYKLLEKLIELVKDDNEIIKHFFEYEKEYARLLSAASFEDLIPFFEKQSDLSPTAPLGLPYISFRLGSPWLHSRLYTWVSTFGEFSWSSYAFFKQLRKKCIIITYAILPCVLDDVMRDLKDPVILKELKDNDITVIELPQEEEEDFESKEEDPQIKSTTKIEPRVDASSIASSEGNIPTTSATTLRAEAASIGKEVKSSSL</sequence>
<dbReference type="InterPro" id="IPR002110">
    <property type="entry name" value="Ankyrin_rpt"/>
</dbReference>
<dbReference type="Gene3D" id="1.25.40.20">
    <property type="entry name" value="Ankyrin repeat-containing domain"/>
    <property type="match status" value="4"/>
</dbReference>
<feature type="compositionally biased region" description="Basic and acidic residues" evidence="4">
    <location>
        <begin position="1015"/>
        <end position="1029"/>
    </location>
</feature>
<dbReference type="GO" id="GO:0042981">
    <property type="term" value="P:regulation of apoptotic process"/>
    <property type="evidence" value="ECO:0007669"/>
    <property type="project" value="InterPro"/>
</dbReference>
<dbReference type="PANTHER" id="PTHR24198">
    <property type="entry name" value="ANKYRIN REPEAT AND PROTEIN KINASE DOMAIN-CONTAINING PROTEIN"/>
    <property type="match status" value="1"/>
</dbReference>
<dbReference type="InterPro" id="IPR036770">
    <property type="entry name" value="Ankyrin_rpt-contain_sf"/>
</dbReference>
<dbReference type="AlphaFoldDB" id="A0A1X7UY69"/>
<feature type="repeat" description="ANK" evidence="3">
    <location>
        <begin position="144"/>
        <end position="176"/>
    </location>
</feature>
<dbReference type="InParanoid" id="A0A1X7UY69"/>
<dbReference type="InterPro" id="IPR011029">
    <property type="entry name" value="DEATH-like_dom_sf"/>
</dbReference>
<feature type="repeat" description="ANK" evidence="3">
    <location>
        <begin position="347"/>
        <end position="371"/>
    </location>
</feature>
<evidence type="ECO:0000256" key="1">
    <source>
        <dbReference type="ARBA" id="ARBA00022737"/>
    </source>
</evidence>
<feature type="repeat" description="ANK" evidence="3">
    <location>
        <begin position="381"/>
        <end position="413"/>
    </location>
</feature>
<dbReference type="PROSITE" id="PS50017">
    <property type="entry name" value="DEATH_DOMAIN"/>
    <property type="match status" value="1"/>
</dbReference>
<feature type="region of interest" description="Disordered" evidence="4">
    <location>
        <begin position="1003"/>
        <end position="1047"/>
    </location>
</feature>
<feature type="repeat" description="ANK" evidence="3">
    <location>
        <begin position="39"/>
        <end position="71"/>
    </location>
</feature>
<evidence type="ECO:0008006" key="8">
    <source>
        <dbReference type="Google" id="ProtNLM"/>
    </source>
</evidence>
<feature type="compositionally biased region" description="Polar residues" evidence="4">
    <location>
        <begin position="1033"/>
        <end position="1047"/>
    </location>
</feature>
<dbReference type="PROSITE" id="PS50168">
    <property type="entry name" value="DED"/>
    <property type="match status" value="1"/>
</dbReference>
<dbReference type="OrthoDB" id="194358at2759"/>
<dbReference type="InterPro" id="IPR001875">
    <property type="entry name" value="DED_dom"/>
</dbReference>
<dbReference type="Pfam" id="PF00023">
    <property type="entry name" value="Ank"/>
    <property type="match status" value="2"/>
</dbReference>
<accession>A0A1X7UY69</accession>
<reference evidence="7" key="1">
    <citation type="submission" date="2017-05" db="UniProtKB">
        <authorList>
            <consortium name="EnsemblMetazoa"/>
        </authorList>
    </citation>
    <scope>IDENTIFICATION</scope>
</reference>
<feature type="repeat" description="ANK" evidence="3">
    <location>
        <begin position="480"/>
        <end position="505"/>
    </location>
</feature>
<dbReference type="SMART" id="SM00248">
    <property type="entry name" value="ANK"/>
    <property type="match status" value="15"/>
</dbReference>
<feature type="repeat" description="ANK" evidence="3">
    <location>
        <begin position="109"/>
        <end position="141"/>
    </location>
</feature>
<name>A0A1X7UY69_AMPQE</name>
<keyword evidence="1" id="KW-0677">Repeat</keyword>
<dbReference type="InterPro" id="IPR000488">
    <property type="entry name" value="Death_dom"/>
</dbReference>
<feature type="repeat" description="ANK" evidence="3">
    <location>
        <begin position="179"/>
        <end position="211"/>
    </location>
</feature>
<feature type="domain" description="Death" evidence="5">
    <location>
        <begin position="665"/>
        <end position="737"/>
    </location>
</feature>
<dbReference type="PROSITE" id="PS50297">
    <property type="entry name" value="ANK_REP_REGION"/>
    <property type="match status" value="12"/>
</dbReference>
<feature type="domain" description="DED" evidence="6">
    <location>
        <begin position="795"/>
        <end position="888"/>
    </location>
</feature>
<feature type="repeat" description="ANK" evidence="3">
    <location>
        <begin position="247"/>
        <end position="279"/>
    </location>
</feature>
<evidence type="ECO:0000313" key="7">
    <source>
        <dbReference type="EnsemblMetazoa" id="Aqu2.1.32641_001"/>
    </source>
</evidence>
<dbReference type="SUPFAM" id="SSF47986">
    <property type="entry name" value="DEATH domain"/>
    <property type="match status" value="1"/>
</dbReference>
<evidence type="ECO:0000256" key="2">
    <source>
        <dbReference type="ARBA" id="ARBA00023043"/>
    </source>
</evidence>
<dbReference type="CDD" id="cd01670">
    <property type="entry name" value="Death"/>
    <property type="match status" value="1"/>
</dbReference>
<evidence type="ECO:0000256" key="3">
    <source>
        <dbReference type="PROSITE-ProRule" id="PRU00023"/>
    </source>
</evidence>
<evidence type="ECO:0000259" key="6">
    <source>
        <dbReference type="PROSITE" id="PS50168"/>
    </source>
</evidence>
<dbReference type="PROSITE" id="PS50088">
    <property type="entry name" value="ANK_REPEAT"/>
    <property type="match status" value="12"/>
</dbReference>
<dbReference type="Pfam" id="PF00531">
    <property type="entry name" value="Death"/>
    <property type="match status" value="1"/>
</dbReference>
<dbReference type="Gene3D" id="1.10.533.10">
    <property type="entry name" value="Death Domain, Fas"/>
    <property type="match status" value="1"/>
</dbReference>
<proteinExistence type="predicted"/>
<organism evidence="7">
    <name type="scientific">Amphimedon queenslandica</name>
    <name type="common">Sponge</name>
    <dbReference type="NCBI Taxonomy" id="400682"/>
    <lineage>
        <taxon>Eukaryota</taxon>
        <taxon>Metazoa</taxon>
        <taxon>Porifera</taxon>
        <taxon>Demospongiae</taxon>
        <taxon>Heteroscleromorpha</taxon>
        <taxon>Haplosclerida</taxon>
        <taxon>Niphatidae</taxon>
        <taxon>Amphimedon</taxon>
    </lineage>
</organism>
<dbReference type="Pfam" id="PF13637">
    <property type="entry name" value="Ank_4"/>
    <property type="match status" value="1"/>
</dbReference>
<feature type="repeat" description="ANK" evidence="3">
    <location>
        <begin position="4"/>
        <end position="32"/>
    </location>
</feature>